<keyword evidence="2" id="KW-1185">Reference proteome</keyword>
<evidence type="ECO:0000313" key="2">
    <source>
        <dbReference type="Proteomes" id="UP001060170"/>
    </source>
</evidence>
<reference evidence="1 2" key="3">
    <citation type="journal article" date="2022" name="Microbiol. Spectr.">
        <title>Folding features and dynamics of 3D genome architecture in plant fungal pathogens.</title>
        <authorList>
            <person name="Xia C."/>
        </authorList>
    </citation>
    <scope>NUCLEOTIDE SEQUENCE [LARGE SCALE GENOMIC DNA]</scope>
    <source>
        <strain evidence="1 2">93-210</strain>
    </source>
</reference>
<sequence>MAELVPIKSVGGIVQSFQSATLDRESEQKYPDRKPHVSIKEFFESELSQLFVEYDTFFHNSNLSNQSTHILSTVKENEDLERLTTISLEKIDAISQWLRKSMVRLVEEEWSKLVEMIDEEIEWLLKDIYTNYDDQEEEDSWDDEAFIPDQRKDLFRAAIPVMRLSRI</sequence>
<comment type="caution">
    <text evidence="1">The sequence shown here is derived from an EMBL/GenBank/DDBJ whole genome shotgun (WGS) entry which is preliminary data.</text>
</comment>
<reference evidence="2" key="2">
    <citation type="journal article" date="2018" name="Mol. Plant Microbe Interact.">
        <title>Genome sequence resources for the wheat stripe rust pathogen (Puccinia striiformis f. sp. tritici) and the barley stripe rust pathogen (Puccinia striiformis f. sp. hordei).</title>
        <authorList>
            <person name="Xia C."/>
            <person name="Wang M."/>
            <person name="Yin C."/>
            <person name="Cornejo O.E."/>
            <person name="Hulbert S.H."/>
            <person name="Chen X."/>
        </authorList>
    </citation>
    <scope>NUCLEOTIDE SEQUENCE [LARGE SCALE GENOMIC DNA]</scope>
    <source>
        <strain evidence="2">93-210</strain>
    </source>
</reference>
<name>A0ACC0DPA1_9BASI</name>
<reference evidence="2" key="1">
    <citation type="journal article" date="2018" name="BMC Genomics">
        <title>Genomic insights into host adaptation between the wheat stripe rust pathogen (Puccinia striiformis f. sp. tritici) and the barley stripe rust pathogen (Puccinia striiformis f. sp. hordei).</title>
        <authorList>
            <person name="Xia C."/>
            <person name="Wang M."/>
            <person name="Yin C."/>
            <person name="Cornejo O.E."/>
            <person name="Hulbert S.H."/>
            <person name="Chen X."/>
        </authorList>
    </citation>
    <scope>NUCLEOTIDE SEQUENCE [LARGE SCALE GENOMIC DNA]</scope>
    <source>
        <strain evidence="2">93-210</strain>
    </source>
</reference>
<evidence type="ECO:0000313" key="1">
    <source>
        <dbReference type="EMBL" id="KAI7936745.1"/>
    </source>
</evidence>
<organism evidence="1 2">
    <name type="scientific">Puccinia striiformis f. sp. tritici</name>
    <dbReference type="NCBI Taxonomy" id="168172"/>
    <lineage>
        <taxon>Eukaryota</taxon>
        <taxon>Fungi</taxon>
        <taxon>Dikarya</taxon>
        <taxon>Basidiomycota</taxon>
        <taxon>Pucciniomycotina</taxon>
        <taxon>Pucciniomycetes</taxon>
        <taxon>Pucciniales</taxon>
        <taxon>Pucciniaceae</taxon>
        <taxon>Puccinia</taxon>
    </lineage>
</organism>
<dbReference type="EMBL" id="CM045881">
    <property type="protein sequence ID" value="KAI7936745.1"/>
    <property type="molecule type" value="Genomic_DNA"/>
</dbReference>
<protein>
    <submittedName>
        <fullName evidence="1">Uncharacterized protein</fullName>
    </submittedName>
</protein>
<accession>A0ACC0DPA1</accession>
<gene>
    <name evidence="1" type="ORF">MJO28_015644</name>
</gene>
<proteinExistence type="predicted"/>
<dbReference type="Proteomes" id="UP001060170">
    <property type="component" value="Chromosome 17"/>
</dbReference>